<organism evidence="1 2">
    <name type="scientific">Trichonephila clavata</name>
    <name type="common">Joro spider</name>
    <name type="synonym">Nephila clavata</name>
    <dbReference type="NCBI Taxonomy" id="2740835"/>
    <lineage>
        <taxon>Eukaryota</taxon>
        <taxon>Metazoa</taxon>
        <taxon>Ecdysozoa</taxon>
        <taxon>Arthropoda</taxon>
        <taxon>Chelicerata</taxon>
        <taxon>Arachnida</taxon>
        <taxon>Araneae</taxon>
        <taxon>Araneomorphae</taxon>
        <taxon>Entelegynae</taxon>
        <taxon>Araneoidea</taxon>
        <taxon>Nephilidae</taxon>
        <taxon>Trichonephila</taxon>
    </lineage>
</organism>
<dbReference type="AlphaFoldDB" id="A0A8X6FWL5"/>
<comment type="caution">
    <text evidence="1">The sequence shown here is derived from an EMBL/GenBank/DDBJ whole genome shotgun (WGS) entry which is preliminary data.</text>
</comment>
<keyword evidence="2" id="KW-1185">Reference proteome</keyword>
<dbReference type="EMBL" id="BMAO01023707">
    <property type="protein sequence ID" value="GFQ90461.1"/>
    <property type="molecule type" value="Genomic_DNA"/>
</dbReference>
<dbReference type="Proteomes" id="UP000887116">
    <property type="component" value="Unassembled WGS sequence"/>
</dbReference>
<evidence type="ECO:0000313" key="1">
    <source>
        <dbReference type="EMBL" id="GFQ90461.1"/>
    </source>
</evidence>
<name>A0A8X6FWL5_TRICU</name>
<protein>
    <submittedName>
        <fullName evidence="1">Uncharacterized protein</fullName>
    </submittedName>
</protein>
<evidence type="ECO:0000313" key="2">
    <source>
        <dbReference type="Proteomes" id="UP000887116"/>
    </source>
</evidence>
<gene>
    <name evidence="1" type="ORF">TNCT_203541</name>
</gene>
<accession>A0A8X6FWL5</accession>
<proteinExistence type="predicted"/>
<reference evidence="1" key="1">
    <citation type="submission" date="2020-07" db="EMBL/GenBank/DDBJ databases">
        <title>Multicomponent nature underlies the extraordinary mechanical properties of spider dragline silk.</title>
        <authorList>
            <person name="Kono N."/>
            <person name="Nakamura H."/>
            <person name="Mori M."/>
            <person name="Yoshida Y."/>
            <person name="Ohtoshi R."/>
            <person name="Malay A.D."/>
            <person name="Moran D.A.P."/>
            <person name="Tomita M."/>
            <person name="Numata K."/>
            <person name="Arakawa K."/>
        </authorList>
    </citation>
    <scope>NUCLEOTIDE SEQUENCE</scope>
</reference>
<sequence length="88" mass="10228">MEQRIFWCKKLKNQGCATHVVDAVGLSRRDENADISSQNGDFRKYLSKAVYVKHPTGKSSLENRIHKRVHFIQHRKKFNTPEGFLNSV</sequence>